<dbReference type="GO" id="GO:0004519">
    <property type="term" value="F:endonuclease activity"/>
    <property type="evidence" value="ECO:0007669"/>
    <property type="project" value="UniProtKB-KW"/>
</dbReference>
<gene>
    <name evidence="2" type="primary">vapC</name>
    <name evidence="2" type="ORF">Q31a_42350</name>
</gene>
<sequence length="147" mass="16187">MKVLLDTNVLLRLAVASHPTHPDAVSAVLEIRHRGDQPAIVPQVLYEYWVVATRPTAQNGLGLTPAEARQAIDEFLKSIALLRDERGIFANWLADVTDLAICGKRAHDARLVAAMQRHGLHQIVTFNKSDFAGFPNITVFAPDEVCP</sequence>
<keyword evidence="2" id="KW-0378">Hydrolase</keyword>
<dbReference type="EMBL" id="CP036298">
    <property type="protein sequence ID" value="QDV25907.1"/>
    <property type="molecule type" value="Genomic_DNA"/>
</dbReference>
<organism evidence="2 3">
    <name type="scientific">Aureliella helgolandensis</name>
    <dbReference type="NCBI Taxonomy" id="2527968"/>
    <lineage>
        <taxon>Bacteria</taxon>
        <taxon>Pseudomonadati</taxon>
        <taxon>Planctomycetota</taxon>
        <taxon>Planctomycetia</taxon>
        <taxon>Pirellulales</taxon>
        <taxon>Pirellulaceae</taxon>
        <taxon>Aureliella</taxon>
    </lineage>
</organism>
<keyword evidence="3" id="KW-1185">Reference proteome</keyword>
<dbReference type="KEGG" id="ahel:Q31a_42350"/>
<keyword evidence="2" id="KW-0255">Endonuclease</keyword>
<dbReference type="AlphaFoldDB" id="A0A518GBJ1"/>
<reference evidence="2 3" key="1">
    <citation type="submission" date="2019-02" db="EMBL/GenBank/DDBJ databases">
        <title>Deep-cultivation of Planctomycetes and their phenomic and genomic characterization uncovers novel biology.</title>
        <authorList>
            <person name="Wiegand S."/>
            <person name="Jogler M."/>
            <person name="Boedeker C."/>
            <person name="Pinto D."/>
            <person name="Vollmers J."/>
            <person name="Rivas-Marin E."/>
            <person name="Kohn T."/>
            <person name="Peeters S.H."/>
            <person name="Heuer A."/>
            <person name="Rast P."/>
            <person name="Oberbeckmann S."/>
            <person name="Bunk B."/>
            <person name="Jeske O."/>
            <person name="Meyerdierks A."/>
            <person name="Storesund J.E."/>
            <person name="Kallscheuer N."/>
            <person name="Luecker S."/>
            <person name="Lage O.M."/>
            <person name="Pohl T."/>
            <person name="Merkel B.J."/>
            <person name="Hornburger P."/>
            <person name="Mueller R.-W."/>
            <person name="Bruemmer F."/>
            <person name="Labrenz M."/>
            <person name="Spormann A.M."/>
            <person name="Op den Camp H."/>
            <person name="Overmann J."/>
            <person name="Amann R."/>
            <person name="Jetten M.S.M."/>
            <person name="Mascher T."/>
            <person name="Medema M.H."/>
            <person name="Devos D.P."/>
            <person name="Kaster A.-K."/>
            <person name="Ovreas L."/>
            <person name="Rohde M."/>
            <person name="Galperin M.Y."/>
            <person name="Jogler C."/>
        </authorList>
    </citation>
    <scope>NUCLEOTIDE SEQUENCE [LARGE SCALE GENOMIC DNA]</scope>
    <source>
        <strain evidence="2 3">Q31a</strain>
    </source>
</reference>
<name>A0A518GBJ1_9BACT</name>
<keyword evidence="2" id="KW-0540">Nuclease</keyword>
<dbReference type="Proteomes" id="UP000318017">
    <property type="component" value="Chromosome"/>
</dbReference>
<proteinExistence type="predicted"/>
<dbReference type="InterPro" id="IPR002716">
    <property type="entry name" value="PIN_dom"/>
</dbReference>
<evidence type="ECO:0000259" key="1">
    <source>
        <dbReference type="Pfam" id="PF01850"/>
    </source>
</evidence>
<dbReference type="RefSeq" id="WP_145081622.1">
    <property type="nucleotide sequence ID" value="NZ_CP036298.1"/>
</dbReference>
<evidence type="ECO:0000313" key="3">
    <source>
        <dbReference type="Proteomes" id="UP000318017"/>
    </source>
</evidence>
<accession>A0A518GBJ1</accession>
<dbReference type="Gene3D" id="3.40.50.1010">
    <property type="entry name" value="5'-nuclease"/>
    <property type="match status" value="1"/>
</dbReference>
<dbReference type="InterPro" id="IPR029060">
    <property type="entry name" value="PIN-like_dom_sf"/>
</dbReference>
<dbReference type="Pfam" id="PF01850">
    <property type="entry name" value="PIN"/>
    <property type="match status" value="1"/>
</dbReference>
<dbReference type="SUPFAM" id="SSF88723">
    <property type="entry name" value="PIN domain-like"/>
    <property type="match status" value="1"/>
</dbReference>
<feature type="domain" description="PIN" evidence="1">
    <location>
        <begin position="3"/>
        <end position="129"/>
    </location>
</feature>
<protein>
    <submittedName>
        <fullName evidence="2">tRNA(fMet)-specific endonuclease VapC</fullName>
    </submittedName>
</protein>
<evidence type="ECO:0000313" key="2">
    <source>
        <dbReference type="EMBL" id="QDV25907.1"/>
    </source>
</evidence>
<dbReference type="OrthoDB" id="291270at2"/>